<feature type="compositionally biased region" description="Polar residues" evidence="1">
    <location>
        <begin position="1"/>
        <end position="23"/>
    </location>
</feature>
<dbReference type="Proteomes" id="UP000005446">
    <property type="component" value="Unassembled WGS sequence"/>
</dbReference>
<feature type="compositionally biased region" description="Polar residues" evidence="1">
    <location>
        <begin position="271"/>
        <end position="283"/>
    </location>
</feature>
<keyword evidence="3" id="KW-1185">Reference proteome</keyword>
<dbReference type="GO" id="GO:0043130">
    <property type="term" value="F:ubiquitin binding"/>
    <property type="evidence" value="ECO:0007669"/>
    <property type="project" value="TreeGrafter"/>
</dbReference>
<protein>
    <submittedName>
        <fullName evidence="2">Putative CUE domain-containing protein 5</fullName>
    </submittedName>
</protein>
<name>H0ED71_GLAL7</name>
<dbReference type="SUPFAM" id="SSF46934">
    <property type="entry name" value="UBA-like"/>
    <property type="match status" value="1"/>
</dbReference>
<reference evidence="2 3" key="1">
    <citation type="journal article" date="2012" name="Eukaryot. Cell">
        <title>Genome sequence of the fungus Glarea lozoyensis: the first genome sequence of a species from the Helotiaceae family.</title>
        <authorList>
            <person name="Youssar L."/>
            <person name="Gruening B.A."/>
            <person name="Erxleben A."/>
            <person name="Guenther S."/>
            <person name="Huettel W."/>
        </authorList>
    </citation>
    <scope>NUCLEOTIDE SEQUENCE [LARGE SCALE GENOMIC DNA]</scope>
    <source>
        <strain evidence="3">ATCC 74030 / MF5533</strain>
    </source>
</reference>
<feature type="region of interest" description="Disordered" evidence="1">
    <location>
        <begin position="103"/>
        <end position="180"/>
    </location>
</feature>
<dbReference type="InterPro" id="IPR009060">
    <property type="entry name" value="UBA-like_sf"/>
</dbReference>
<gene>
    <name evidence="2" type="ORF">M7I_0372</name>
</gene>
<evidence type="ECO:0000313" key="3">
    <source>
        <dbReference type="Proteomes" id="UP000005446"/>
    </source>
</evidence>
<dbReference type="EMBL" id="AGUE01000006">
    <property type="protein sequence ID" value="EHL03725.1"/>
    <property type="molecule type" value="Genomic_DNA"/>
</dbReference>
<dbReference type="HOGENOM" id="CLU_040954_0_0_1"/>
<feature type="compositionally biased region" description="Basic and acidic residues" evidence="1">
    <location>
        <begin position="170"/>
        <end position="180"/>
    </location>
</feature>
<dbReference type="Gene3D" id="1.10.8.10">
    <property type="entry name" value="DNA helicase RuvA subunit, C-terminal domain"/>
    <property type="match status" value="1"/>
</dbReference>
<dbReference type="GO" id="GO:0006511">
    <property type="term" value="P:ubiquitin-dependent protein catabolic process"/>
    <property type="evidence" value="ECO:0007669"/>
    <property type="project" value="TreeGrafter"/>
</dbReference>
<organism evidence="2 3">
    <name type="scientific">Glarea lozoyensis (strain ATCC 74030 / MF5533)</name>
    <dbReference type="NCBI Taxonomy" id="1104152"/>
    <lineage>
        <taxon>Eukaryota</taxon>
        <taxon>Fungi</taxon>
        <taxon>Dikarya</taxon>
        <taxon>Ascomycota</taxon>
        <taxon>Pezizomycotina</taxon>
        <taxon>Leotiomycetes</taxon>
        <taxon>Helotiales</taxon>
        <taxon>Helotiaceae</taxon>
        <taxon>Glarea</taxon>
    </lineage>
</organism>
<dbReference type="PANTHER" id="PTHR16461">
    <property type="entry name" value="TOLL-INTERACTING PROTEIN"/>
    <property type="match status" value="1"/>
</dbReference>
<dbReference type="GO" id="GO:0031624">
    <property type="term" value="F:ubiquitin conjugating enzyme binding"/>
    <property type="evidence" value="ECO:0007669"/>
    <property type="project" value="TreeGrafter"/>
</dbReference>
<accession>H0ED71</accession>
<feature type="region of interest" description="Disordered" evidence="1">
    <location>
        <begin position="1"/>
        <end position="85"/>
    </location>
</feature>
<dbReference type="FunCoup" id="H0ED71">
    <property type="interactions" value="39"/>
</dbReference>
<feature type="region of interest" description="Disordered" evidence="1">
    <location>
        <begin position="213"/>
        <end position="369"/>
    </location>
</feature>
<sequence length="369" mass="40020">MSSPSKITDNPKSPTTGAESPTTVRPLEMDDDDVQESGILFNDNPPTAKVGKPATVEDAEAPPAKPPRPLSPQQQAENTLKEAFPSIDAAVVKAVLRASEMTDPDAVVQEEVAPPQPPRPSNRAQTQMDADEQYARQLAEHYGGSGSYAPRVSSRGNPRGNYMNDTKPAQTREEEHSFLDDDLPIIKENLKKGFLETQNTVNGWLTNLKKKIDGVEDDDEGSSSSQPRYGAGNAGYRTRRSGDGRQSGDYNRYDADPHVLGDDFGGIQLNDDGTNAGKQSKWQPLSAVEPSPMGEADNDPFSLGDSEDEKESKDRVGGKEIKMDDAERLKKAAAEAMQDNIGEPERKPEPAQTVGTKDKIAEEKLTGKS</sequence>
<feature type="compositionally biased region" description="Basic and acidic residues" evidence="1">
    <location>
        <begin position="356"/>
        <end position="369"/>
    </location>
</feature>
<feature type="compositionally biased region" description="Basic and acidic residues" evidence="1">
    <location>
        <begin position="251"/>
        <end position="261"/>
    </location>
</feature>
<proteinExistence type="predicted"/>
<dbReference type="InParanoid" id="H0ED71"/>
<evidence type="ECO:0000313" key="2">
    <source>
        <dbReference type="EMBL" id="EHL03725.1"/>
    </source>
</evidence>
<dbReference type="PANTHER" id="PTHR16461:SF5">
    <property type="entry name" value="TOLL-INTERACTING PROTEIN"/>
    <property type="match status" value="1"/>
</dbReference>
<comment type="caution">
    <text evidence="2">The sequence shown here is derived from an EMBL/GenBank/DDBJ whole genome shotgun (WGS) entry which is preliminary data.</text>
</comment>
<dbReference type="AlphaFoldDB" id="H0ED71"/>
<evidence type="ECO:0000256" key="1">
    <source>
        <dbReference type="SAM" id="MobiDB-lite"/>
    </source>
</evidence>
<feature type="compositionally biased region" description="Basic and acidic residues" evidence="1">
    <location>
        <begin position="310"/>
        <end position="333"/>
    </location>
</feature>
<dbReference type="GO" id="GO:0005737">
    <property type="term" value="C:cytoplasm"/>
    <property type="evidence" value="ECO:0007669"/>
    <property type="project" value="TreeGrafter"/>
</dbReference>
<dbReference type="OrthoDB" id="9942608at2759"/>